<organism evidence="1 2">
    <name type="scientific">Marinitenerispora sediminis</name>
    <dbReference type="NCBI Taxonomy" id="1931232"/>
    <lineage>
        <taxon>Bacteria</taxon>
        <taxon>Bacillati</taxon>
        <taxon>Actinomycetota</taxon>
        <taxon>Actinomycetes</taxon>
        <taxon>Streptosporangiales</taxon>
        <taxon>Nocardiopsidaceae</taxon>
        <taxon>Marinitenerispora</taxon>
    </lineage>
</organism>
<name>A0A368TA95_9ACTN</name>
<evidence type="ECO:0000313" key="1">
    <source>
        <dbReference type="EMBL" id="RCV61818.1"/>
    </source>
</evidence>
<dbReference type="Proteomes" id="UP000253318">
    <property type="component" value="Unassembled WGS sequence"/>
</dbReference>
<sequence>MKEPNPGVRELVAHALLRATDPEKDRTLTAALSARLASAMFPGDPVLEGAAAHARRFQGTTPPRLPPHAEEHRAAKVGELRKLLADADDPARIGFTAARLAQLTLYGDTVMDRAAFHAEYVRRYGADVAREDPATIRGAAAQARALAHLAPGNVDLREAAEHLRRVREAIDFSRIRERASAADVEGVLNAPGPGASVLLRNVYGVVRDLYQAEAQGRREDAGKAAERLTGLLKSAAGTPR</sequence>
<feature type="non-terminal residue" evidence="1">
    <location>
        <position position="240"/>
    </location>
</feature>
<evidence type="ECO:0000313" key="2">
    <source>
        <dbReference type="Proteomes" id="UP000253318"/>
    </source>
</evidence>
<accession>A0A368TA95</accession>
<dbReference type="EMBL" id="QEIN01000015">
    <property type="protein sequence ID" value="RCV61818.1"/>
    <property type="molecule type" value="Genomic_DNA"/>
</dbReference>
<reference evidence="1 2" key="1">
    <citation type="submission" date="2018-04" db="EMBL/GenBank/DDBJ databases">
        <title>Novel actinobacteria from marine sediment.</title>
        <authorList>
            <person name="Ng Z.Y."/>
            <person name="Tan G.Y.A."/>
        </authorList>
    </citation>
    <scope>NUCLEOTIDE SEQUENCE [LARGE SCALE GENOMIC DNA]</scope>
    <source>
        <strain evidence="1 2">TPS81</strain>
    </source>
</reference>
<dbReference type="AlphaFoldDB" id="A0A368TA95"/>
<comment type="caution">
    <text evidence="1">The sequence shown here is derived from an EMBL/GenBank/DDBJ whole genome shotgun (WGS) entry which is preliminary data.</text>
</comment>
<gene>
    <name evidence="1" type="ORF">DEF24_03615</name>
</gene>
<dbReference type="RefSeq" id="WP_147280466.1">
    <property type="nucleotide sequence ID" value="NZ_QEIN01000015.1"/>
</dbReference>
<proteinExistence type="predicted"/>
<protein>
    <submittedName>
        <fullName evidence="1">Uncharacterized protein</fullName>
    </submittedName>
</protein>
<keyword evidence="2" id="KW-1185">Reference proteome</keyword>